<protein>
    <recommendedName>
        <fullName evidence="4">DUF2690 domain-containing protein</fullName>
    </recommendedName>
</protein>
<dbReference type="Proteomes" id="UP000199503">
    <property type="component" value="Unassembled WGS sequence"/>
</dbReference>
<dbReference type="InterPro" id="IPR021224">
    <property type="entry name" value="DUF2690"/>
</dbReference>
<dbReference type="Pfam" id="PF10901">
    <property type="entry name" value="DUF2690"/>
    <property type="match status" value="1"/>
</dbReference>
<evidence type="ECO:0000313" key="2">
    <source>
        <dbReference type="EMBL" id="SES28165.1"/>
    </source>
</evidence>
<feature type="signal peptide" evidence="1">
    <location>
        <begin position="1"/>
        <end position="29"/>
    </location>
</feature>
<gene>
    <name evidence="2" type="ORF">SAMN04488000_120110</name>
</gene>
<dbReference type="EMBL" id="FOFV01000020">
    <property type="protein sequence ID" value="SES28165.1"/>
    <property type="molecule type" value="Genomic_DNA"/>
</dbReference>
<accession>A0A1H9W2N6</accession>
<name>A0A1H9W2N6_9PSEU</name>
<keyword evidence="1" id="KW-0732">Signal</keyword>
<evidence type="ECO:0000313" key="3">
    <source>
        <dbReference type="Proteomes" id="UP000199503"/>
    </source>
</evidence>
<evidence type="ECO:0000256" key="1">
    <source>
        <dbReference type="SAM" id="SignalP"/>
    </source>
</evidence>
<dbReference type="OrthoDB" id="3700819at2"/>
<dbReference type="STRING" id="65499.SAMN04488000_120110"/>
<organism evidence="2 3">
    <name type="scientific">Lentzea albida</name>
    <dbReference type="NCBI Taxonomy" id="65499"/>
    <lineage>
        <taxon>Bacteria</taxon>
        <taxon>Bacillati</taxon>
        <taxon>Actinomycetota</taxon>
        <taxon>Actinomycetes</taxon>
        <taxon>Pseudonocardiales</taxon>
        <taxon>Pseudonocardiaceae</taxon>
        <taxon>Lentzea</taxon>
    </lineage>
</organism>
<sequence>MTLGKLGRAALLVTACASLLSMAPGVASAATCSGTGCDNRDPEVTGCASGATTVGSSSTAKGLFELRYSSACGTKWVRFSAYQGGSTRPGKDLQLTVWDRPRNKYVDFFASPAAGAHWGNMVYSPGATRCGWGQADWNGGATFDANAKASTC</sequence>
<dbReference type="AlphaFoldDB" id="A0A1H9W2N6"/>
<keyword evidence="3" id="KW-1185">Reference proteome</keyword>
<feature type="chain" id="PRO_5011440567" description="DUF2690 domain-containing protein" evidence="1">
    <location>
        <begin position="30"/>
        <end position="152"/>
    </location>
</feature>
<dbReference type="RefSeq" id="WP_089924217.1">
    <property type="nucleotide sequence ID" value="NZ_FOFV01000020.1"/>
</dbReference>
<evidence type="ECO:0008006" key="4">
    <source>
        <dbReference type="Google" id="ProtNLM"/>
    </source>
</evidence>
<proteinExistence type="predicted"/>
<reference evidence="3" key="1">
    <citation type="submission" date="2016-10" db="EMBL/GenBank/DDBJ databases">
        <authorList>
            <person name="Varghese N."/>
            <person name="Submissions S."/>
        </authorList>
    </citation>
    <scope>NUCLEOTIDE SEQUENCE [LARGE SCALE GENOMIC DNA]</scope>
    <source>
        <strain evidence="3">DSM 44437</strain>
    </source>
</reference>